<evidence type="ECO:0000313" key="2">
    <source>
        <dbReference type="Proteomes" id="UP000051295"/>
    </source>
</evidence>
<organism evidence="1 2">
    <name type="scientific">Roseovarius atlanticus</name>
    <dbReference type="NCBI Taxonomy" id="1641875"/>
    <lineage>
        <taxon>Bacteria</taxon>
        <taxon>Pseudomonadati</taxon>
        <taxon>Pseudomonadota</taxon>
        <taxon>Alphaproteobacteria</taxon>
        <taxon>Rhodobacterales</taxon>
        <taxon>Roseobacteraceae</taxon>
        <taxon>Roseovarius</taxon>
    </lineage>
</organism>
<dbReference type="AlphaFoldDB" id="A0A0T5P0G1"/>
<dbReference type="RefSeq" id="WP_057789951.1">
    <property type="nucleotide sequence ID" value="NZ_LAXJ01000002.1"/>
</dbReference>
<proteinExistence type="predicted"/>
<dbReference type="PATRIC" id="fig|1641875.4.peg.1624"/>
<dbReference type="STRING" id="1641875.XM53_02630"/>
<gene>
    <name evidence="1" type="ORF">XM53_02630</name>
</gene>
<name>A0A0T5P0G1_9RHOB</name>
<evidence type="ECO:0000313" key="1">
    <source>
        <dbReference type="EMBL" id="KRS14618.1"/>
    </source>
</evidence>
<accession>A0A0T5P0G1</accession>
<dbReference type="PROSITE" id="PS51257">
    <property type="entry name" value="PROKAR_LIPOPROTEIN"/>
    <property type="match status" value="1"/>
</dbReference>
<comment type="caution">
    <text evidence="1">The sequence shown here is derived from an EMBL/GenBank/DDBJ whole genome shotgun (WGS) entry which is preliminary data.</text>
</comment>
<sequence length="87" mass="9717">MRYAFALCVTFLAACHPDNVRLLHAEDAAVDTCACPDRACALRFATPITEGRGLLMEDYENLSDDQIARYEAAVERITDCLTRFEEG</sequence>
<keyword evidence="2" id="KW-1185">Reference proteome</keyword>
<dbReference type="EMBL" id="LAXJ01000002">
    <property type="protein sequence ID" value="KRS14618.1"/>
    <property type="molecule type" value="Genomic_DNA"/>
</dbReference>
<dbReference type="OrthoDB" id="7745431at2"/>
<protein>
    <submittedName>
        <fullName evidence="1">Uncharacterized protein</fullName>
    </submittedName>
</protein>
<reference evidence="1 2" key="1">
    <citation type="submission" date="2015-04" db="EMBL/GenBank/DDBJ databases">
        <title>The draft genome sequence of Roseovarius sp.R12b.</title>
        <authorList>
            <person name="Li G."/>
            <person name="Lai Q."/>
            <person name="Shao Z."/>
            <person name="Yan P."/>
        </authorList>
    </citation>
    <scope>NUCLEOTIDE SEQUENCE [LARGE SCALE GENOMIC DNA]</scope>
    <source>
        <strain evidence="1 2">R12B</strain>
    </source>
</reference>
<dbReference type="Proteomes" id="UP000051295">
    <property type="component" value="Unassembled WGS sequence"/>
</dbReference>